<keyword evidence="6 11" id="KW-0472">Membrane</keyword>
<evidence type="ECO:0000256" key="9">
    <source>
        <dbReference type="ARBA" id="ARBA00037847"/>
    </source>
</evidence>
<evidence type="ECO:0000256" key="4">
    <source>
        <dbReference type="ARBA" id="ARBA00022692"/>
    </source>
</evidence>
<feature type="compositionally biased region" description="Basic and acidic residues" evidence="10">
    <location>
        <begin position="70"/>
        <end position="89"/>
    </location>
</feature>
<feature type="compositionally biased region" description="Polar residues" evidence="10">
    <location>
        <begin position="122"/>
        <end position="134"/>
    </location>
</feature>
<evidence type="ECO:0000313" key="13">
    <source>
        <dbReference type="Ensembl" id="ENSCCRP00015031272.1"/>
    </source>
</evidence>
<reference evidence="13" key="1">
    <citation type="submission" date="2025-05" db="UniProtKB">
        <authorList>
            <consortium name="Ensembl"/>
        </authorList>
    </citation>
    <scope>IDENTIFICATION</scope>
</reference>
<sequence length="573" mass="64580">MDSRDSKEDGPTTRKRSARQASTQDLFIEDLKPRTPIKRTRKMREDDGASRAVNGAKEPKSLTEEDEDEFPAKKLKLQEKRRVIKEKGDGLNQTDDANMEMSEKEDQDQEMNSDEEAEQEQESILTGSSAQPGTEETHPAHVREENLESEVSLKKQRPIHLNIKVTEIPKHKEENYRPVIKCGGLLSLIKLPFKLVNKFAIKRAGARATPGPFLMCTPLLTSVLFIADASSMDAVQLEHQQDYRLRNRNNMIYQNPVTAKLKNPPGLSSWNRQPPTEPQKSYVYHNKTNHKYTDLKSLQKPVTSKASPTSSSRGWMLYICKWSLILTGLLVLGFFVFLALHSHLPQTDVVHSKSVEKFDLELAALRALFPSQRSVFWERSGKHLKSHLKTVNPTEPVSVILTAGLQAEKTLGCLARKLAGVYSATHNASILEINGNTKRAQDSKQVKLEIDEALREAFEGDKPAAVVHRFEELPPGSTLIFYRYCDHENAAYKKVFLVFTVMLSVDEIAPTTSLSAVEDMVHDHVKQKFVISDESTMFNQMDVDKLSGLWSRISHLILPVAAEEKIEQQGCGA</sequence>
<accession>A0A8C1U359</accession>
<feature type="domain" description="Torsin-1A-interacting protein 1/2 AAA+ activator" evidence="12">
    <location>
        <begin position="343"/>
        <end position="571"/>
    </location>
</feature>
<protein>
    <submittedName>
        <fullName evidence="13">Si:dkeyp-82a1.6</fullName>
    </submittedName>
</protein>
<keyword evidence="3" id="KW-0597">Phosphoprotein</keyword>
<proteinExistence type="inferred from homology"/>
<evidence type="ECO:0000256" key="11">
    <source>
        <dbReference type="SAM" id="Phobius"/>
    </source>
</evidence>
<comment type="subcellular location">
    <subcellularLocation>
        <location evidence="9">Endomembrane system</location>
        <topology evidence="9">Single-pass membrane protein</topology>
    </subcellularLocation>
    <subcellularLocation>
        <location evidence="1">Nucleus envelope</location>
    </subcellularLocation>
</comment>
<dbReference type="Ensembl" id="ENSCCRT00010080730.1">
    <property type="protein sequence ID" value="ENSCCRP00010072991.1"/>
    <property type="gene ID" value="ENSCCRG00010031698.1"/>
</dbReference>
<keyword evidence="8" id="KW-0539">Nucleus</keyword>
<organism evidence="13 15">
    <name type="scientific">Cyprinus carpio</name>
    <name type="common">Common carp</name>
    <dbReference type="NCBI Taxonomy" id="7962"/>
    <lineage>
        <taxon>Eukaryota</taxon>
        <taxon>Metazoa</taxon>
        <taxon>Chordata</taxon>
        <taxon>Craniata</taxon>
        <taxon>Vertebrata</taxon>
        <taxon>Euteleostomi</taxon>
        <taxon>Actinopterygii</taxon>
        <taxon>Neopterygii</taxon>
        <taxon>Teleostei</taxon>
        <taxon>Ostariophysi</taxon>
        <taxon>Cypriniformes</taxon>
        <taxon>Cyprinidae</taxon>
        <taxon>Cyprininae</taxon>
        <taxon>Cyprinus</taxon>
    </lineage>
</organism>
<dbReference type="Gene3D" id="3.40.50.12190">
    <property type="match status" value="1"/>
</dbReference>
<evidence type="ECO:0000256" key="5">
    <source>
        <dbReference type="ARBA" id="ARBA00022989"/>
    </source>
</evidence>
<dbReference type="GO" id="GO:0005635">
    <property type="term" value="C:nuclear envelope"/>
    <property type="evidence" value="ECO:0007669"/>
    <property type="project" value="UniProtKB-SubCell"/>
</dbReference>
<feature type="transmembrane region" description="Helical" evidence="11">
    <location>
        <begin position="315"/>
        <end position="340"/>
    </location>
</feature>
<keyword evidence="7" id="KW-0325">Glycoprotein</keyword>
<dbReference type="Ensembl" id="ENSCCRT00015032378.1">
    <property type="protein sequence ID" value="ENSCCRP00015031272.1"/>
    <property type="gene ID" value="ENSCCRG00015013131.1"/>
</dbReference>
<evidence type="ECO:0000256" key="7">
    <source>
        <dbReference type="ARBA" id="ARBA00023180"/>
    </source>
</evidence>
<comment type="similarity">
    <text evidence="2">Belongs to the TOR1AIP family.</text>
</comment>
<evidence type="ECO:0000259" key="12">
    <source>
        <dbReference type="Pfam" id="PF05609"/>
    </source>
</evidence>
<evidence type="ECO:0000256" key="2">
    <source>
        <dbReference type="ARBA" id="ARBA00007860"/>
    </source>
</evidence>
<feature type="region of interest" description="Disordered" evidence="10">
    <location>
        <begin position="1"/>
        <end position="153"/>
    </location>
</feature>
<evidence type="ECO:0000256" key="1">
    <source>
        <dbReference type="ARBA" id="ARBA00004259"/>
    </source>
</evidence>
<evidence type="ECO:0000313" key="14">
    <source>
        <dbReference type="Proteomes" id="UP000694427"/>
    </source>
</evidence>
<evidence type="ECO:0000313" key="15">
    <source>
        <dbReference type="Proteomes" id="UP000694700"/>
    </source>
</evidence>
<feature type="compositionally biased region" description="Acidic residues" evidence="10">
    <location>
        <begin position="103"/>
        <end position="121"/>
    </location>
</feature>
<dbReference type="InterPro" id="IPR038599">
    <property type="entry name" value="LAP1C-like_C_sf"/>
</dbReference>
<dbReference type="Proteomes" id="UP000694427">
    <property type="component" value="Unplaced"/>
</dbReference>
<dbReference type="Proteomes" id="UP000694700">
    <property type="component" value="Unplaced"/>
</dbReference>
<dbReference type="InterPro" id="IPR046753">
    <property type="entry name" value="TOIP1/2_C"/>
</dbReference>
<dbReference type="AlphaFoldDB" id="A0A8C1U359"/>
<dbReference type="GO" id="GO:0061024">
    <property type="term" value="P:membrane organization"/>
    <property type="evidence" value="ECO:0007669"/>
    <property type="project" value="TreeGrafter"/>
</dbReference>
<dbReference type="Pfam" id="PF05609">
    <property type="entry name" value="LAP1_C"/>
    <property type="match status" value="1"/>
</dbReference>
<keyword evidence="5 11" id="KW-1133">Transmembrane helix</keyword>
<dbReference type="PANTHER" id="PTHR18843:SF7">
    <property type="entry name" value="LAMINA-ASSOCIATED POLYPEPTIDE 1B ISOFORM 1-RELATED"/>
    <property type="match status" value="1"/>
</dbReference>
<name>A0A8C1U359_CYPCA</name>
<dbReference type="GO" id="GO:0016020">
    <property type="term" value="C:membrane"/>
    <property type="evidence" value="ECO:0007669"/>
    <property type="project" value="TreeGrafter"/>
</dbReference>
<feature type="compositionally biased region" description="Basic and acidic residues" evidence="10">
    <location>
        <begin position="1"/>
        <end position="12"/>
    </location>
</feature>
<dbReference type="PANTHER" id="PTHR18843">
    <property type="entry name" value="TORSIN-1A-INTERACTING PROTEIN"/>
    <property type="match status" value="1"/>
</dbReference>
<keyword evidence="14" id="KW-1185">Reference proteome</keyword>
<evidence type="ECO:0000256" key="10">
    <source>
        <dbReference type="SAM" id="MobiDB-lite"/>
    </source>
</evidence>
<keyword evidence="4 11" id="KW-0812">Transmembrane</keyword>
<feature type="compositionally biased region" description="Basic and acidic residues" evidence="10">
    <location>
        <begin position="135"/>
        <end position="146"/>
    </location>
</feature>
<evidence type="ECO:0000256" key="3">
    <source>
        <dbReference type="ARBA" id="ARBA00022553"/>
    </source>
</evidence>
<dbReference type="InterPro" id="IPR008662">
    <property type="entry name" value="TOIP1/2"/>
</dbReference>
<evidence type="ECO:0000256" key="8">
    <source>
        <dbReference type="ARBA" id="ARBA00023242"/>
    </source>
</evidence>
<evidence type="ECO:0000256" key="6">
    <source>
        <dbReference type="ARBA" id="ARBA00023136"/>
    </source>
</evidence>
<dbReference type="GO" id="GO:0001671">
    <property type="term" value="F:ATPase activator activity"/>
    <property type="evidence" value="ECO:0007669"/>
    <property type="project" value="InterPro"/>
</dbReference>